<dbReference type="EMBL" id="GBRH01256465">
    <property type="protein sequence ID" value="JAD41430.1"/>
    <property type="molecule type" value="Transcribed_RNA"/>
</dbReference>
<dbReference type="AlphaFoldDB" id="A0A0A8ZXE0"/>
<name>A0A0A8ZXE0_ARUDO</name>
<reference evidence="1" key="1">
    <citation type="submission" date="2014-09" db="EMBL/GenBank/DDBJ databases">
        <authorList>
            <person name="Magalhaes I.L.F."/>
            <person name="Oliveira U."/>
            <person name="Santos F.R."/>
            <person name="Vidigal T.H.D.A."/>
            <person name="Brescovit A.D."/>
            <person name="Santos A.J."/>
        </authorList>
    </citation>
    <scope>NUCLEOTIDE SEQUENCE</scope>
    <source>
        <tissue evidence="1">Shoot tissue taken approximately 20 cm above the soil surface</tissue>
    </source>
</reference>
<accession>A0A0A8ZXE0</accession>
<proteinExistence type="predicted"/>
<evidence type="ECO:0000313" key="1">
    <source>
        <dbReference type="EMBL" id="JAD41430.1"/>
    </source>
</evidence>
<reference evidence="1" key="2">
    <citation type="journal article" date="2015" name="Data Brief">
        <title>Shoot transcriptome of the giant reed, Arundo donax.</title>
        <authorList>
            <person name="Barrero R.A."/>
            <person name="Guerrero F.D."/>
            <person name="Moolhuijzen P."/>
            <person name="Goolsby J.A."/>
            <person name="Tidwell J."/>
            <person name="Bellgard S.E."/>
            <person name="Bellgard M.I."/>
        </authorList>
    </citation>
    <scope>NUCLEOTIDE SEQUENCE</scope>
    <source>
        <tissue evidence="1">Shoot tissue taken approximately 20 cm above the soil surface</tissue>
    </source>
</reference>
<sequence length="36" mass="4406">MLCCLLRVLCRCRRLRVISWEMEISFCFHVNISLVY</sequence>
<organism evidence="1">
    <name type="scientific">Arundo donax</name>
    <name type="common">Giant reed</name>
    <name type="synonym">Donax arundinaceus</name>
    <dbReference type="NCBI Taxonomy" id="35708"/>
    <lineage>
        <taxon>Eukaryota</taxon>
        <taxon>Viridiplantae</taxon>
        <taxon>Streptophyta</taxon>
        <taxon>Embryophyta</taxon>
        <taxon>Tracheophyta</taxon>
        <taxon>Spermatophyta</taxon>
        <taxon>Magnoliopsida</taxon>
        <taxon>Liliopsida</taxon>
        <taxon>Poales</taxon>
        <taxon>Poaceae</taxon>
        <taxon>PACMAD clade</taxon>
        <taxon>Arundinoideae</taxon>
        <taxon>Arundineae</taxon>
        <taxon>Arundo</taxon>
    </lineage>
</organism>
<protein>
    <submittedName>
        <fullName evidence="1">Uncharacterized protein</fullName>
    </submittedName>
</protein>